<protein>
    <submittedName>
        <fullName evidence="1">Uncharacterized protein</fullName>
    </submittedName>
</protein>
<accession>A0AAV3NXD8</accession>
<dbReference type="Proteomes" id="UP001454036">
    <property type="component" value="Unassembled WGS sequence"/>
</dbReference>
<gene>
    <name evidence="1" type="ORF">LIER_03319</name>
</gene>
<keyword evidence="2" id="KW-1185">Reference proteome</keyword>
<organism evidence="1 2">
    <name type="scientific">Lithospermum erythrorhizon</name>
    <name type="common">Purple gromwell</name>
    <name type="synonym">Lithospermum officinale var. erythrorhizon</name>
    <dbReference type="NCBI Taxonomy" id="34254"/>
    <lineage>
        <taxon>Eukaryota</taxon>
        <taxon>Viridiplantae</taxon>
        <taxon>Streptophyta</taxon>
        <taxon>Embryophyta</taxon>
        <taxon>Tracheophyta</taxon>
        <taxon>Spermatophyta</taxon>
        <taxon>Magnoliopsida</taxon>
        <taxon>eudicotyledons</taxon>
        <taxon>Gunneridae</taxon>
        <taxon>Pentapetalae</taxon>
        <taxon>asterids</taxon>
        <taxon>lamiids</taxon>
        <taxon>Boraginales</taxon>
        <taxon>Boraginaceae</taxon>
        <taxon>Boraginoideae</taxon>
        <taxon>Lithospermeae</taxon>
        <taxon>Lithospermum</taxon>
    </lineage>
</organism>
<name>A0AAV3NXD8_LITER</name>
<evidence type="ECO:0000313" key="1">
    <source>
        <dbReference type="EMBL" id="GAA0142413.1"/>
    </source>
</evidence>
<comment type="caution">
    <text evidence="1">The sequence shown here is derived from an EMBL/GenBank/DDBJ whole genome shotgun (WGS) entry which is preliminary data.</text>
</comment>
<reference evidence="1 2" key="1">
    <citation type="submission" date="2024-01" db="EMBL/GenBank/DDBJ databases">
        <title>The complete chloroplast genome sequence of Lithospermum erythrorhizon: insights into the phylogenetic relationship among Boraginaceae species and the maternal lineages of purple gromwells.</title>
        <authorList>
            <person name="Okada T."/>
            <person name="Watanabe K."/>
        </authorList>
    </citation>
    <scope>NUCLEOTIDE SEQUENCE [LARGE SCALE GENOMIC DNA]</scope>
</reference>
<evidence type="ECO:0000313" key="2">
    <source>
        <dbReference type="Proteomes" id="UP001454036"/>
    </source>
</evidence>
<dbReference type="AlphaFoldDB" id="A0AAV3NXD8"/>
<dbReference type="EMBL" id="BAABME010000395">
    <property type="protein sequence ID" value="GAA0142413.1"/>
    <property type="molecule type" value="Genomic_DNA"/>
</dbReference>
<proteinExistence type="predicted"/>
<sequence>MLITTVGVSLSASNSTSFTIDAPLERVLALKLWFDSVREMELPGLLDDYSIAFAKDLVDRNLVRRYSIGDILAAEQGLLDTFVPAADPLGTTLDVIARIRPLVSMDVFDHSGNITAGAIESVAEQILRCDVSELRRSITKGTGYDLDPLKTNFDDKMYPLLLRCTYNRRSVTQKHLLLVAYFDDTVFSESEDATQHSNPDLPPATIANTSEGTLKVSPLKRLMDNISIQTDSPVKKALFQDATKEFSNTTSGIPATQDELASSATQLCTID</sequence>